<dbReference type="InterPro" id="IPR005025">
    <property type="entry name" value="FMN_Rdtase-like_dom"/>
</dbReference>
<dbReference type="Gene3D" id="3.40.50.360">
    <property type="match status" value="1"/>
</dbReference>
<dbReference type="GO" id="GO:0010181">
    <property type="term" value="F:FMN binding"/>
    <property type="evidence" value="ECO:0007669"/>
    <property type="project" value="TreeGrafter"/>
</dbReference>
<dbReference type="AlphaFoldDB" id="A0A7W0CKH5"/>
<dbReference type="GO" id="GO:0016491">
    <property type="term" value="F:oxidoreductase activity"/>
    <property type="evidence" value="ECO:0007669"/>
    <property type="project" value="InterPro"/>
</dbReference>
<dbReference type="PANTHER" id="PTHR30543:SF21">
    <property type="entry name" value="NAD(P)H-DEPENDENT FMN REDUCTASE LOT6"/>
    <property type="match status" value="1"/>
</dbReference>
<dbReference type="PANTHER" id="PTHR30543">
    <property type="entry name" value="CHROMATE REDUCTASE"/>
    <property type="match status" value="1"/>
</dbReference>
<dbReference type="InterPro" id="IPR029039">
    <property type="entry name" value="Flavoprotein-like_sf"/>
</dbReference>
<accession>A0A7W0CKH5</accession>
<evidence type="ECO:0000313" key="2">
    <source>
        <dbReference type="EMBL" id="MBA2892828.1"/>
    </source>
</evidence>
<dbReference type="SUPFAM" id="SSF52218">
    <property type="entry name" value="Flavoproteins"/>
    <property type="match status" value="1"/>
</dbReference>
<protein>
    <submittedName>
        <fullName evidence="2">NAD(P)H-dependent FMN reductase</fullName>
    </submittedName>
</protein>
<evidence type="ECO:0000259" key="1">
    <source>
        <dbReference type="Pfam" id="PF03358"/>
    </source>
</evidence>
<dbReference type="RefSeq" id="WP_181611548.1">
    <property type="nucleotide sequence ID" value="NZ_BAABAM010000003.1"/>
</dbReference>
<gene>
    <name evidence="2" type="ORF">HNR30_004182</name>
</gene>
<comment type="caution">
    <text evidence="2">The sequence shown here is derived from an EMBL/GenBank/DDBJ whole genome shotgun (WGS) entry which is preliminary data.</text>
</comment>
<feature type="domain" description="NADPH-dependent FMN reductase-like" evidence="1">
    <location>
        <begin position="4"/>
        <end position="142"/>
    </location>
</feature>
<keyword evidence="3" id="KW-1185">Reference proteome</keyword>
<name>A0A7W0CKH5_9ACTN</name>
<proteinExistence type="predicted"/>
<dbReference type="Pfam" id="PF03358">
    <property type="entry name" value="FMN_red"/>
    <property type="match status" value="1"/>
</dbReference>
<evidence type="ECO:0000313" key="3">
    <source>
        <dbReference type="Proteomes" id="UP000530928"/>
    </source>
</evidence>
<dbReference type="EMBL" id="JACDUR010000004">
    <property type="protein sequence ID" value="MBA2892828.1"/>
    <property type="molecule type" value="Genomic_DNA"/>
</dbReference>
<dbReference type="Proteomes" id="UP000530928">
    <property type="component" value="Unassembled WGS sequence"/>
</dbReference>
<dbReference type="GO" id="GO:0005829">
    <property type="term" value="C:cytosol"/>
    <property type="evidence" value="ECO:0007669"/>
    <property type="project" value="TreeGrafter"/>
</dbReference>
<reference evidence="2 3" key="1">
    <citation type="submission" date="2020-07" db="EMBL/GenBank/DDBJ databases">
        <title>Genomic Encyclopedia of Type Strains, Phase IV (KMG-IV): sequencing the most valuable type-strain genomes for metagenomic binning, comparative biology and taxonomic classification.</title>
        <authorList>
            <person name="Goeker M."/>
        </authorList>
    </citation>
    <scope>NUCLEOTIDE SEQUENCE [LARGE SCALE GENOMIC DNA]</scope>
    <source>
        <strain evidence="2 3">DSM 45533</strain>
    </source>
</reference>
<sequence length="183" mass="20517">MREMRIAVIIASTRQGRFGPTVAGWFAEQARKHFQVDLIDLAQAGLPAMLQDDEPAEVAALGSRLAAADGFVIVTPEYNHSFPAPLKTALDWYFEEWHAKPVSFVAYGRESGGLMAVAQLRQICIELRAVPIREIVALPNYWELFTAEGAWPRPYAVCDEAVKTMLDRLGWWAQILRNGRTES</sequence>
<dbReference type="InterPro" id="IPR050712">
    <property type="entry name" value="NAD(P)H-dep_reductase"/>
</dbReference>
<organism evidence="2 3">
    <name type="scientific">Nonomuraea soli</name>
    <dbReference type="NCBI Taxonomy" id="1032476"/>
    <lineage>
        <taxon>Bacteria</taxon>
        <taxon>Bacillati</taxon>
        <taxon>Actinomycetota</taxon>
        <taxon>Actinomycetes</taxon>
        <taxon>Streptosporangiales</taxon>
        <taxon>Streptosporangiaceae</taxon>
        <taxon>Nonomuraea</taxon>
    </lineage>
</organism>